<dbReference type="EMBL" id="QXWK01000010">
    <property type="protein sequence ID" value="NBH61301.1"/>
    <property type="molecule type" value="Genomic_DNA"/>
</dbReference>
<comment type="similarity">
    <text evidence="1">Belongs to the glycosyl hydrolase 25 family.</text>
</comment>
<evidence type="ECO:0000313" key="4">
    <source>
        <dbReference type="Proteomes" id="UP000446866"/>
    </source>
</evidence>
<gene>
    <name evidence="3" type="ORF">D0435_06510</name>
</gene>
<dbReference type="Gene3D" id="3.20.20.80">
    <property type="entry name" value="Glycosidases"/>
    <property type="match status" value="1"/>
</dbReference>
<dbReference type="InterPro" id="IPR002053">
    <property type="entry name" value="Glyco_hydro_25"/>
</dbReference>
<dbReference type="RefSeq" id="WP_160201581.1">
    <property type="nucleotide sequence ID" value="NZ_QXWK01000010.1"/>
</dbReference>
<dbReference type="SUPFAM" id="SSF51445">
    <property type="entry name" value="(Trans)glycosidases"/>
    <property type="match status" value="1"/>
</dbReference>
<dbReference type="InterPro" id="IPR002477">
    <property type="entry name" value="Peptidoglycan-bd-like"/>
</dbReference>
<feature type="domain" description="Peptidoglycan binding-like" evidence="2">
    <location>
        <begin position="225"/>
        <end position="276"/>
    </location>
</feature>
<proteinExistence type="inferred from homology"/>
<evidence type="ECO:0000256" key="1">
    <source>
        <dbReference type="ARBA" id="ARBA00010646"/>
    </source>
</evidence>
<dbReference type="InterPro" id="IPR036365">
    <property type="entry name" value="PGBD-like_sf"/>
</dbReference>
<evidence type="ECO:0000313" key="3">
    <source>
        <dbReference type="EMBL" id="NBH61301.1"/>
    </source>
</evidence>
<name>A0A845QJN4_9FIRM</name>
<dbReference type="PROSITE" id="PS51904">
    <property type="entry name" value="GLYCOSYL_HYDROL_F25_2"/>
    <property type="match status" value="1"/>
</dbReference>
<dbReference type="InterPro" id="IPR017853">
    <property type="entry name" value="GH"/>
</dbReference>
<dbReference type="AlphaFoldDB" id="A0A845QJN4"/>
<organism evidence="3 4">
    <name type="scientific">Anaerotruncus colihominis</name>
    <dbReference type="NCBI Taxonomy" id="169435"/>
    <lineage>
        <taxon>Bacteria</taxon>
        <taxon>Bacillati</taxon>
        <taxon>Bacillota</taxon>
        <taxon>Clostridia</taxon>
        <taxon>Eubacteriales</taxon>
        <taxon>Oscillospiraceae</taxon>
        <taxon>Anaerotruncus</taxon>
    </lineage>
</organism>
<dbReference type="PANTHER" id="PTHR34135">
    <property type="entry name" value="LYSOZYME"/>
    <property type="match status" value="1"/>
</dbReference>
<dbReference type="Pfam" id="PF01471">
    <property type="entry name" value="PG_binding_1"/>
    <property type="match status" value="1"/>
</dbReference>
<protein>
    <recommendedName>
        <fullName evidence="2">Peptidoglycan binding-like domain-containing protein</fullName>
    </recommendedName>
</protein>
<dbReference type="InterPro" id="IPR036366">
    <property type="entry name" value="PGBDSf"/>
</dbReference>
<dbReference type="CDD" id="cd06414">
    <property type="entry name" value="GH25_LytC-like"/>
    <property type="match status" value="1"/>
</dbReference>
<reference evidence="3 4" key="1">
    <citation type="submission" date="2018-08" db="EMBL/GenBank/DDBJ databases">
        <title>Murine metabolic-syndrome-specific gut microbial biobank.</title>
        <authorList>
            <person name="Liu C."/>
        </authorList>
    </citation>
    <scope>NUCLEOTIDE SEQUENCE [LARGE SCALE GENOMIC DNA]</scope>
    <source>
        <strain evidence="3 4">28</strain>
    </source>
</reference>
<dbReference type="Pfam" id="PF01183">
    <property type="entry name" value="Glyco_hydro_25"/>
    <property type="match status" value="1"/>
</dbReference>
<evidence type="ECO:0000259" key="2">
    <source>
        <dbReference type="Pfam" id="PF01471"/>
    </source>
</evidence>
<dbReference type="GO" id="GO:0003796">
    <property type="term" value="F:lysozyme activity"/>
    <property type="evidence" value="ECO:0007669"/>
    <property type="project" value="InterPro"/>
</dbReference>
<dbReference type="GO" id="GO:0016052">
    <property type="term" value="P:carbohydrate catabolic process"/>
    <property type="evidence" value="ECO:0007669"/>
    <property type="project" value="TreeGrafter"/>
</dbReference>
<dbReference type="Gene3D" id="1.10.101.10">
    <property type="entry name" value="PGBD-like superfamily/PGBD"/>
    <property type="match status" value="1"/>
</dbReference>
<accession>A0A845QJN4</accession>
<comment type="caution">
    <text evidence="3">The sequence shown here is derived from an EMBL/GenBank/DDBJ whole genome shotgun (WGS) entry which is preliminary data.</text>
</comment>
<sequence>MAKKKGIDVSYWNGRLTEADYNRMKKAGVRFVIARAGGYRGTMEDSTFSHNYQMARAANLGFGAYYYSTAVTVSQARREARHAVALCKGKTFDYPIWMDVEDAMTLGRLSKRALTKVVKAFVKEVRKQGRKAGVYASYSWLTEKIGSLQGIDVWVAQYNDTNSYKGRTAMWQYSDVGRFKNVPGKFDLNWCYKNYETSSGSGEKKHIYTGTITLPKRGYFILGDRGKKVRQLQQFLNWYGNSLDVDGIYGPATKDAVKRFQRRQRITADGLFGQKSLEKAKRVKK</sequence>
<keyword evidence="4" id="KW-1185">Reference proteome</keyword>
<dbReference type="GO" id="GO:0016998">
    <property type="term" value="P:cell wall macromolecule catabolic process"/>
    <property type="evidence" value="ECO:0007669"/>
    <property type="project" value="InterPro"/>
</dbReference>
<dbReference type="SUPFAM" id="SSF47090">
    <property type="entry name" value="PGBD-like"/>
    <property type="match status" value="1"/>
</dbReference>
<dbReference type="Proteomes" id="UP000446866">
    <property type="component" value="Unassembled WGS sequence"/>
</dbReference>
<dbReference type="GO" id="GO:0009253">
    <property type="term" value="P:peptidoglycan catabolic process"/>
    <property type="evidence" value="ECO:0007669"/>
    <property type="project" value="InterPro"/>
</dbReference>
<dbReference type="PANTHER" id="PTHR34135:SF2">
    <property type="entry name" value="LYSOZYME"/>
    <property type="match status" value="1"/>
</dbReference>